<feature type="repeat" description="RCC1" evidence="5">
    <location>
        <begin position="1178"/>
        <end position="1248"/>
    </location>
</feature>
<dbReference type="PANTHER" id="PTHR22706">
    <property type="entry name" value="ASSEMBLY FACTOR FOR SPINDLE MICROTUBULES"/>
    <property type="match status" value="1"/>
</dbReference>
<sequence>MDFELGSTSKIIPTNLFQSSDYAGFGVPFNLPSRKFTKDLNTSTRYVLNEHQYDLLYVDDLTDDEAIVCLLRRYLDQKYFTYFGNVLFYIQPLDRDPLLEYSNFIYSKSSESHLFPFLKELFMFLAKEQIQFRHERNDMPDFNTLVRQISGSIATAEATQTNINFNVFFYGDSNFGQLRTAQTSLVFLIQFIHSLGLEPTGSFNMKVSNALKILENMSDHNSDSRLSNYMVTYKMNFDDKNELKSITLAPNFSTDLSCCIVSYSFRQFLQRNVTPFYPKLNFRFPSIFYGLLQSLARGHNTQWFSECRITRDCAMKALELVPTHEVRDPNYHVQNFARMMDMFLIIGFTVDELKYIINILCSIVMLDIYSILKDTGVQDSPSSASSSSSSSRQESLGTEDGDSSRTSSSVSSSRSREYNHTEDARKRIIFSGVDLLDLILDLLEIDLLKRSDSGLRYNDILFKFEIISNLRSKMFDTVSSALYLRLKHLVYLKLNTYLSLDSNGITKSLCLHCNFGSNPYAQFIKFSDYHLAWHFSEEFFMNMMFKTILNDVKGRPYFDFVDRNLVLVDSATSREGLLSKIILETVISNTDSKMSDFNGKVLHSWHGMTYNIRSVVKIDSTLYSLHPMIKTLLKYSKNQVLSLMLFSNMPLYQTMGNCASALSYYMYLNDTEYDNSYYVVCSTPVDFKKSNYQDRFNVMDFNETANILFNSFTRKLPLLALCNARRTMDVHIVPVVEYMRHNASLVYMLTSKKYHGSIPHLKAEQLAHLLFSILSVSESMYRISHGVLTMRKTLYTKILTLLDDYLKKHTESIVFIQRWWKDHKMPTVRKRLVKLVTRVQSLARMENARKEAKLAKQGKDNSLDFVGLVVTLLHLNVCLNTTSTKTRQLLHNMEKQFQEKEYEYLQQSAATYIQAIWRGAIERKKYSLVKQNRFEEFAIVLIQSSVRRILASSQILNVRNKKTISATMIQSYFRGYLARKNMGDQINFIKLYKDYDSLSLQMKRLISVQTNLPPGFVKVQNLVRMHFVRRQFLHLKSSLEKVHALAMTKDARLSYLEKMRAAVKIQRWWRCRNKDSFPAIGTNPIYYINTKEQASLSLLAKELKNLGVHVFHFSVYQDIRRIYPNSWAMMPLCFVKNIKLMQRSSADLNYTQIRKIEYVKFAVGSTHSLMLISTLNGSCVYSWGWNDKGQLGRRNLYPLEPSDKDFMQMEPLEFEDDYRDKLYEGISDRINIEEIACGNDFSVVLSSRGRVFTWGDNSLGQCGHGRRLMRVHDPRPLDFVGVDSICCASLHTVISVSGEYYVFGNAFERLIFKPINIKTFVPHLSNQTIKMVRCAGSTTLLYTEELDYVLNVFSQLHSFQSMYNLKGSIKSFCTNGKMVCAAVEVSRGEDQNAETKVYVLGQVRCVVSQDNNTFASKSLFVGAFKEKFENLGKKKNKQSWLNVHSTHGNTCFLKHPTEVLLPREPTDVFCDHHQLIFTTNKGVYGTRIFQILSESSSDFEILDNYSIDIKQGCNIKLEPSLYQFTNITKNRPTIYLSSNSLSHSIGFTF</sequence>
<dbReference type="Pfam" id="PF13540">
    <property type="entry name" value="RCC1_2"/>
    <property type="match status" value="1"/>
</dbReference>
<gene>
    <name evidence="7" type="ORF">MACJ_001312</name>
</gene>
<evidence type="ECO:0000256" key="1">
    <source>
        <dbReference type="ARBA" id="ARBA00004496"/>
    </source>
</evidence>
<organism evidence="7 8">
    <name type="scientific">Theileria orientalis</name>
    <dbReference type="NCBI Taxonomy" id="68886"/>
    <lineage>
        <taxon>Eukaryota</taxon>
        <taxon>Sar</taxon>
        <taxon>Alveolata</taxon>
        <taxon>Apicomplexa</taxon>
        <taxon>Aconoidasida</taxon>
        <taxon>Piroplasmida</taxon>
        <taxon>Theileriidae</taxon>
        <taxon>Theileria</taxon>
    </lineage>
</organism>
<dbReference type="PROSITE" id="PS50012">
    <property type="entry name" value="RCC1_3"/>
    <property type="match status" value="2"/>
</dbReference>
<dbReference type="GO" id="GO:0000278">
    <property type="term" value="P:mitotic cell cycle"/>
    <property type="evidence" value="ECO:0007669"/>
    <property type="project" value="TreeGrafter"/>
</dbReference>
<evidence type="ECO:0000256" key="2">
    <source>
        <dbReference type="ARBA" id="ARBA00022490"/>
    </source>
</evidence>
<feature type="region of interest" description="Disordered" evidence="6">
    <location>
        <begin position="380"/>
        <end position="418"/>
    </location>
</feature>
<dbReference type="Pfam" id="PF00612">
    <property type="entry name" value="IQ"/>
    <property type="match status" value="2"/>
</dbReference>
<feature type="repeat" description="RCC1" evidence="5">
    <location>
        <begin position="1249"/>
        <end position="1298"/>
    </location>
</feature>
<evidence type="ECO:0000256" key="5">
    <source>
        <dbReference type="PROSITE-ProRule" id="PRU00235"/>
    </source>
</evidence>
<dbReference type="GO" id="GO:0007051">
    <property type="term" value="P:spindle organization"/>
    <property type="evidence" value="ECO:0007669"/>
    <property type="project" value="TreeGrafter"/>
</dbReference>
<dbReference type="InterPro" id="IPR009091">
    <property type="entry name" value="RCC1/BLIP-II"/>
</dbReference>
<dbReference type="PROSITE" id="PS50096">
    <property type="entry name" value="IQ"/>
    <property type="match status" value="3"/>
</dbReference>
<keyword evidence="2" id="KW-0963">Cytoplasm</keyword>
<comment type="subcellular location">
    <subcellularLocation>
        <location evidence="1">Cytoplasm</location>
    </subcellularLocation>
</comment>
<dbReference type="GO" id="GO:0005737">
    <property type="term" value="C:cytoplasm"/>
    <property type="evidence" value="ECO:0007669"/>
    <property type="project" value="UniProtKB-SubCell"/>
</dbReference>
<dbReference type="CDD" id="cd23767">
    <property type="entry name" value="IQCD"/>
    <property type="match status" value="1"/>
</dbReference>
<dbReference type="PANTHER" id="PTHR22706:SF1">
    <property type="entry name" value="ASSEMBLY FACTOR FOR SPINDLE MICROTUBULES"/>
    <property type="match status" value="1"/>
</dbReference>
<evidence type="ECO:0000256" key="4">
    <source>
        <dbReference type="ARBA" id="ARBA00022860"/>
    </source>
</evidence>
<evidence type="ECO:0000313" key="7">
    <source>
        <dbReference type="EMBL" id="UKJ90379.2"/>
    </source>
</evidence>
<dbReference type="OrthoDB" id="10256179at2759"/>
<dbReference type="SMART" id="SM00015">
    <property type="entry name" value="IQ"/>
    <property type="match status" value="4"/>
</dbReference>
<dbReference type="Gene3D" id="1.20.5.190">
    <property type="match status" value="1"/>
</dbReference>
<evidence type="ECO:0000256" key="3">
    <source>
        <dbReference type="ARBA" id="ARBA00022737"/>
    </source>
</evidence>
<dbReference type="SUPFAM" id="SSF52540">
    <property type="entry name" value="P-loop containing nucleoside triphosphate hydrolases"/>
    <property type="match status" value="2"/>
</dbReference>
<name>A0A976M864_THEOR</name>
<dbReference type="Gene3D" id="2.130.10.30">
    <property type="entry name" value="Regulator of chromosome condensation 1/beta-lactamase-inhibitor protein II"/>
    <property type="match status" value="1"/>
</dbReference>
<dbReference type="SUPFAM" id="SSF50985">
    <property type="entry name" value="RCC1/BLIP-II"/>
    <property type="match status" value="1"/>
</dbReference>
<dbReference type="InterPro" id="IPR027417">
    <property type="entry name" value="P-loop_NTPase"/>
</dbReference>
<reference evidence="7" key="1">
    <citation type="submission" date="2022-07" db="EMBL/GenBank/DDBJ databases">
        <title>Evaluation of T. orientalis genome assembly methods using nanopore sequencing and analysis of variation between genomes.</title>
        <authorList>
            <person name="Yam J."/>
            <person name="Micallef M.L."/>
            <person name="Liu M."/>
            <person name="Djordjevic S.P."/>
            <person name="Bogema D.R."/>
            <person name="Jenkins C."/>
        </authorList>
    </citation>
    <scope>NUCLEOTIDE SEQUENCE</scope>
    <source>
        <strain evidence="7">Fish Creek</strain>
    </source>
</reference>
<accession>A0A976M864</accession>
<dbReference type="InterPro" id="IPR000048">
    <property type="entry name" value="IQ_motif_EF-hand-BS"/>
</dbReference>
<keyword evidence="3" id="KW-0677">Repeat</keyword>
<evidence type="ECO:0000313" key="8">
    <source>
        <dbReference type="Proteomes" id="UP000244803"/>
    </source>
</evidence>
<evidence type="ECO:0008006" key="9">
    <source>
        <dbReference type="Google" id="ProtNLM"/>
    </source>
</evidence>
<feature type="compositionally biased region" description="Low complexity" evidence="6">
    <location>
        <begin position="380"/>
        <end position="391"/>
    </location>
</feature>
<dbReference type="EMBL" id="CP056068">
    <property type="protein sequence ID" value="UKJ90379.2"/>
    <property type="molecule type" value="Genomic_DNA"/>
</dbReference>
<dbReference type="InterPro" id="IPR051185">
    <property type="entry name" value="ASPM"/>
</dbReference>
<dbReference type="InterPro" id="IPR000408">
    <property type="entry name" value="Reg_chr_condens"/>
</dbReference>
<evidence type="ECO:0000256" key="6">
    <source>
        <dbReference type="SAM" id="MobiDB-lite"/>
    </source>
</evidence>
<protein>
    <recommendedName>
        <fullName evidence="9">IQ calmodulin-binding motif family protein</fullName>
    </recommendedName>
</protein>
<feature type="compositionally biased region" description="Low complexity" evidence="6">
    <location>
        <begin position="404"/>
        <end position="413"/>
    </location>
</feature>
<keyword evidence="4" id="KW-0112">Calmodulin-binding</keyword>
<dbReference type="GO" id="GO:0005516">
    <property type="term" value="F:calmodulin binding"/>
    <property type="evidence" value="ECO:0007669"/>
    <property type="project" value="UniProtKB-KW"/>
</dbReference>
<proteinExistence type="predicted"/>
<dbReference type="Proteomes" id="UP000244803">
    <property type="component" value="Chromosome 2"/>
</dbReference>
<dbReference type="GO" id="GO:0000922">
    <property type="term" value="C:spindle pole"/>
    <property type="evidence" value="ECO:0007669"/>
    <property type="project" value="TreeGrafter"/>
</dbReference>
<dbReference type="GO" id="GO:0051295">
    <property type="term" value="P:establishment of meiotic spindle localization"/>
    <property type="evidence" value="ECO:0007669"/>
    <property type="project" value="TreeGrafter"/>
</dbReference>